<evidence type="ECO:0000313" key="2">
    <source>
        <dbReference type="EMBL" id="RDL32975.1"/>
    </source>
</evidence>
<accession>A0A370TE57</accession>
<comment type="caution">
    <text evidence="2">The sequence shown here is derived from an EMBL/GenBank/DDBJ whole genome shotgun (WGS) entry which is preliminary data.</text>
</comment>
<dbReference type="EMBL" id="NPIC01000009">
    <property type="protein sequence ID" value="RDL32975.1"/>
    <property type="molecule type" value="Genomic_DNA"/>
</dbReference>
<name>A0A370TE57_9HELO</name>
<evidence type="ECO:0000256" key="1">
    <source>
        <dbReference type="SAM" id="MobiDB-lite"/>
    </source>
</evidence>
<protein>
    <submittedName>
        <fullName evidence="2">Uncharacterized protein</fullName>
    </submittedName>
</protein>
<sequence length="111" mass="12321">MPSCSRCRKDSRRVYVVSAESDRCSNYVLAGSSAKYDVWGPSQDTLDKAEEKEKEEKETEARRKAESQQLAATTGSLSNDFLFDFGFLPGPDNPVWETLGFSRTPQISGSS</sequence>
<feature type="region of interest" description="Disordered" evidence="1">
    <location>
        <begin position="45"/>
        <end position="71"/>
    </location>
</feature>
<feature type="compositionally biased region" description="Basic and acidic residues" evidence="1">
    <location>
        <begin position="45"/>
        <end position="66"/>
    </location>
</feature>
<proteinExistence type="predicted"/>
<dbReference type="AlphaFoldDB" id="A0A370TE57"/>
<dbReference type="RefSeq" id="XP_031866468.1">
    <property type="nucleotide sequence ID" value="XM_032017037.1"/>
</dbReference>
<reference evidence="2 3" key="1">
    <citation type="journal article" date="2018" name="IMA Fungus">
        <title>IMA Genome-F 9: Draft genome sequence of Annulohypoxylon stygium, Aspergillus mulundensis, Berkeleyomyces basicola (syn. Thielaviopsis basicola), Ceratocystis smalleyi, two Cercospora beticola strains, Coleophoma cylindrospora, Fusarium fracticaudum, Phialophora cf. hyalina, and Morchella septimelata.</title>
        <authorList>
            <person name="Wingfield B.D."/>
            <person name="Bills G.F."/>
            <person name="Dong Y."/>
            <person name="Huang W."/>
            <person name="Nel W.J."/>
            <person name="Swalarsk-Parry B.S."/>
            <person name="Vaghefi N."/>
            <person name="Wilken P.M."/>
            <person name="An Z."/>
            <person name="de Beer Z.W."/>
            <person name="De Vos L."/>
            <person name="Chen L."/>
            <person name="Duong T.A."/>
            <person name="Gao Y."/>
            <person name="Hammerbacher A."/>
            <person name="Kikkert J.R."/>
            <person name="Li Y."/>
            <person name="Li H."/>
            <person name="Li K."/>
            <person name="Li Q."/>
            <person name="Liu X."/>
            <person name="Ma X."/>
            <person name="Naidoo K."/>
            <person name="Pethybridge S.J."/>
            <person name="Sun J."/>
            <person name="Steenkamp E.T."/>
            <person name="van der Nest M.A."/>
            <person name="van Wyk S."/>
            <person name="Wingfield M.J."/>
            <person name="Xiong C."/>
            <person name="Yue Q."/>
            <person name="Zhang X."/>
        </authorList>
    </citation>
    <scope>NUCLEOTIDE SEQUENCE [LARGE SCALE GENOMIC DNA]</scope>
    <source>
        <strain evidence="2 3">BP 5553</strain>
    </source>
</reference>
<organism evidence="2 3">
    <name type="scientific">Venustampulla echinocandica</name>
    <dbReference type="NCBI Taxonomy" id="2656787"/>
    <lineage>
        <taxon>Eukaryota</taxon>
        <taxon>Fungi</taxon>
        <taxon>Dikarya</taxon>
        <taxon>Ascomycota</taxon>
        <taxon>Pezizomycotina</taxon>
        <taxon>Leotiomycetes</taxon>
        <taxon>Helotiales</taxon>
        <taxon>Pleuroascaceae</taxon>
        <taxon>Venustampulla</taxon>
    </lineage>
</organism>
<evidence type="ECO:0000313" key="3">
    <source>
        <dbReference type="Proteomes" id="UP000254866"/>
    </source>
</evidence>
<gene>
    <name evidence="2" type="ORF">BP5553_08414</name>
</gene>
<dbReference type="GeneID" id="43601263"/>
<keyword evidence="3" id="KW-1185">Reference proteome</keyword>
<dbReference type="Proteomes" id="UP000254866">
    <property type="component" value="Unassembled WGS sequence"/>
</dbReference>